<protein>
    <recommendedName>
        <fullName evidence="5">Lipoprotein</fullName>
    </recommendedName>
</protein>
<feature type="compositionally biased region" description="Basic and acidic residues" evidence="1">
    <location>
        <begin position="127"/>
        <end position="139"/>
    </location>
</feature>
<evidence type="ECO:0000256" key="1">
    <source>
        <dbReference type="SAM" id="MobiDB-lite"/>
    </source>
</evidence>
<feature type="chain" id="PRO_5022023568" description="Lipoprotein" evidence="2">
    <location>
        <begin position="18"/>
        <end position="145"/>
    </location>
</feature>
<feature type="signal peptide" evidence="2">
    <location>
        <begin position="1"/>
        <end position="17"/>
    </location>
</feature>
<evidence type="ECO:0008006" key="5">
    <source>
        <dbReference type="Google" id="ProtNLM"/>
    </source>
</evidence>
<evidence type="ECO:0000313" key="3">
    <source>
        <dbReference type="EMBL" id="TQV74558.1"/>
    </source>
</evidence>
<evidence type="ECO:0000313" key="4">
    <source>
        <dbReference type="Proteomes" id="UP000317839"/>
    </source>
</evidence>
<proteinExistence type="predicted"/>
<comment type="caution">
    <text evidence="3">The sequence shown here is derived from an EMBL/GenBank/DDBJ whole genome shotgun (WGS) entry which is preliminary data.</text>
</comment>
<dbReference type="Proteomes" id="UP000317839">
    <property type="component" value="Unassembled WGS sequence"/>
</dbReference>
<accession>A0A545TBG8</accession>
<evidence type="ECO:0000256" key="2">
    <source>
        <dbReference type="SAM" id="SignalP"/>
    </source>
</evidence>
<keyword evidence="4" id="KW-1185">Reference proteome</keyword>
<keyword evidence="2" id="KW-0732">Signal</keyword>
<gene>
    <name evidence="3" type="ORF">FLL45_06240</name>
</gene>
<sequence length="145" mass="15835">MKLLTCSLAVLCLSACAGTSYTSQSFNNQKSRIAQISSYQLNDKQIQFQVESAGCTFYSSFAIRKGELENSVEITRVTPDKCGMRKHLVELTYPLGGLGLDFSQDIFVVNSIDTAQQDSVQATGELDGGRLKPENDMLDHGSSPK</sequence>
<organism evidence="3 4">
    <name type="scientific">Aliikangiella marina</name>
    <dbReference type="NCBI Taxonomy" id="1712262"/>
    <lineage>
        <taxon>Bacteria</taxon>
        <taxon>Pseudomonadati</taxon>
        <taxon>Pseudomonadota</taxon>
        <taxon>Gammaproteobacteria</taxon>
        <taxon>Oceanospirillales</taxon>
        <taxon>Pleioneaceae</taxon>
        <taxon>Aliikangiella</taxon>
    </lineage>
</organism>
<dbReference type="EMBL" id="VIKR01000002">
    <property type="protein sequence ID" value="TQV74558.1"/>
    <property type="molecule type" value="Genomic_DNA"/>
</dbReference>
<dbReference type="AlphaFoldDB" id="A0A545TBG8"/>
<name>A0A545TBG8_9GAMM</name>
<feature type="region of interest" description="Disordered" evidence="1">
    <location>
        <begin position="119"/>
        <end position="145"/>
    </location>
</feature>
<reference evidence="3 4" key="1">
    <citation type="submission" date="2019-06" db="EMBL/GenBank/DDBJ databases">
        <title>Draft genome of Aliikangiella marina GYP-15.</title>
        <authorList>
            <person name="Wang G."/>
        </authorList>
    </citation>
    <scope>NUCLEOTIDE SEQUENCE [LARGE SCALE GENOMIC DNA]</scope>
    <source>
        <strain evidence="3 4">GYP-15</strain>
    </source>
</reference>